<dbReference type="Pfam" id="PF18337">
    <property type="entry name" value="Tudor_RapA"/>
    <property type="match status" value="1"/>
</dbReference>
<dbReference type="InterPro" id="IPR049730">
    <property type="entry name" value="SNF2/RAD54-like_C"/>
</dbReference>
<dbReference type="Pfam" id="PF12137">
    <property type="entry name" value="RapA_C"/>
    <property type="match status" value="1"/>
</dbReference>
<dbReference type="SUPFAM" id="SSF52540">
    <property type="entry name" value="P-loop containing nucleoside triphosphate hydrolases"/>
    <property type="match status" value="2"/>
</dbReference>
<dbReference type="GO" id="GO:0004386">
    <property type="term" value="F:helicase activity"/>
    <property type="evidence" value="ECO:0007669"/>
    <property type="project" value="UniProtKB-UniRule"/>
</dbReference>
<dbReference type="GO" id="GO:0016817">
    <property type="term" value="F:hydrolase activity, acting on acid anhydrides"/>
    <property type="evidence" value="ECO:0007669"/>
    <property type="project" value="InterPro"/>
</dbReference>
<dbReference type="Gene3D" id="2.30.30.930">
    <property type="match status" value="1"/>
</dbReference>
<evidence type="ECO:0000256" key="7">
    <source>
        <dbReference type="ARBA" id="ARBA00023159"/>
    </source>
</evidence>
<feature type="short sequence motif" description="DEAH box" evidence="9">
    <location>
        <begin position="304"/>
        <end position="307"/>
    </location>
</feature>
<keyword evidence="3 9" id="KW-0347">Helicase</keyword>
<dbReference type="AlphaFoldDB" id="A0A9X2KT09"/>
<dbReference type="InterPro" id="IPR023949">
    <property type="entry name" value="Helicase_RapA"/>
</dbReference>
<evidence type="ECO:0000256" key="1">
    <source>
        <dbReference type="ARBA" id="ARBA00022741"/>
    </source>
</evidence>
<evidence type="ECO:0000256" key="5">
    <source>
        <dbReference type="ARBA" id="ARBA00023015"/>
    </source>
</evidence>
<gene>
    <name evidence="9 12" type="primary">rapA</name>
    <name evidence="12" type="ORF">M6D89_03205</name>
</gene>
<dbReference type="InterPro" id="IPR038718">
    <property type="entry name" value="SNF2-like_sf"/>
</dbReference>
<keyword evidence="13" id="KW-1185">Reference proteome</keyword>
<dbReference type="Gene3D" id="3.40.50.300">
    <property type="entry name" value="P-loop containing nucleotide triphosphate hydrolases"/>
    <property type="match status" value="1"/>
</dbReference>
<evidence type="ECO:0000313" key="12">
    <source>
        <dbReference type="EMBL" id="MCP8898303.1"/>
    </source>
</evidence>
<dbReference type="GO" id="GO:0005524">
    <property type="term" value="F:ATP binding"/>
    <property type="evidence" value="ECO:0007669"/>
    <property type="project" value="UniProtKB-UniRule"/>
</dbReference>
<dbReference type="Gene3D" id="3.30.360.80">
    <property type="match status" value="1"/>
</dbReference>
<keyword evidence="2 9" id="KW-0378">Hydrolase</keyword>
<protein>
    <recommendedName>
        <fullName evidence="9">RNA polymerase-associated protein RapA</fullName>
        <ecNumber evidence="9">3.6.4.-</ecNumber>
    </recommendedName>
    <alternativeName>
        <fullName evidence="9">ATP-dependent helicase HepA</fullName>
    </alternativeName>
</protein>
<dbReference type="CDD" id="cd18793">
    <property type="entry name" value="SF2_C_SNF"/>
    <property type="match status" value="1"/>
</dbReference>
<dbReference type="NCBIfam" id="NF003426">
    <property type="entry name" value="PRK04914.1"/>
    <property type="match status" value="1"/>
</dbReference>
<evidence type="ECO:0000256" key="8">
    <source>
        <dbReference type="ARBA" id="ARBA00023163"/>
    </source>
</evidence>
<name>A0A9X2KT09_9GAMM</name>
<accession>A0A9X2KT09</accession>
<dbReference type="InterPro" id="IPR040766">
    <property type="entry name" value="Tudor_2_RapA"/>
</dbReference>
<feature type="domain" description="Helicase C-terminal" evidence="11">
    <location>
        <begin position="508"/>
        <end position="659"/>
    </location>
</feature>
<dbReference type="Gene3D" id="6.10.140.1500">
    <property type="match status" value="1"/>
</dbReference>
<dbReference type="Gene3D" id="6.10.140.2230">
    <property type="match status" value="1"/>
</dbReference>
<dbReference type="InterPro" id="IPR027417">
    <property type="entry name" value="P-loop_NTPase"/>
</dbReference>
<dbReference type="PANTHER" id="PTHR45766">
    <property type="entry name" value="DNA ANNEALING HELICASE AND ENDONUCLEASE ZRANB3 FAMILY MEMBER"/>
    <property type="match status" value="1"/>
</dbReference>
<dbReference type="RefSeq" id="WP_253966586.1">
    <property type="nucleotide sequence ID" value="NZ_JAMFTH010000001.1"/>
</dbReference>
<dbReference type="SMART" id="SM00487">
    <property type="entry name" value="DEXDc"/>
    <property type="match status" value="1"/>
</dbReference>
<evidence type="ECO:0000259" key="11">
    <source>
        <dbReference type="PROSITE" id="PS51194"/>
    </source>
</evidence>
<evidence type="ECO:0000313" key="13">
    <source>
        <dbReference type="Proteomes" id="UP001139319"/>
    </source>
</evidence>
<dbReference type="GO" id="GO:0006355">
    <property type="term" value="P:regulation of DNA-templated transcription"/>
    <property type="evidence" value="ECO:0007669"/>
    <property type="project" value="UniProtKB-UniRule"/>
</dbReference>
<dbReference type="InterPro" id="IPR040765">
    <property type="entry name" value="Tudor_1_RapA"/>
</dbReference>
<keyword evidence="8 9" id="KW-0804">Transcription</keyword>
<keyword evidence="5 9" id="KW-0805">Transcription regulation</keyword>
<keyword evidence="4 9" id="KW-0067">ATP-binding</keyword>
<organism evidence="12 13">
    <name type="scientific">Gilvimarinus xylanilyticus</name>
    <dbReference type="NCBI Taxonomy" id="2944139"/>
    <lineage>
        <taxon>Bacteria</taxon>
        <taxon>Pseudomonadati</taxon>
        <taxon>Pseudomonadota</taxon>
        <taxon>Gammaproteobacteria</taxon>
        <taxon>Cellvibrionales</taxon>
        <taxon>Cellvibrionaceae</taxon>
        <taxon>Gilvimarinus</taxon>
    </lineage>
</organism>
<dbReference type="HAMAP" id="MF_01821">
    <property type="entry name" value="Helicase_RapA"/>
    <property type="match status" value="1"/>
</dbReference>
<evidence type="ECO:0000256" key="9">
    <source>
        <dbReference type="HAMAP-Rule" id="MF_01821"/>
    </source>
</evidence>
<proteinExistence type="inferred from homology"/>
<dbReference type="PROSITE" id="PS51192">
    <property type="entry name" value="HELICASE_ATP_BIND_1"/>
    <property type="match status" value="1"/>
</dbReference>
<dbReference type="PROSITE" id="PS51194">
    <property type="entry name" value="HELICASE_CTER"/>
    <property type="match status" value="1"/>
</dbReference>
<evidence type="ECO:0000256" key="3">
    <source>
        <dbReference type="ARBA" id="ARBA00022806"/>
    </source>
</evidence>
<dbReference type="InterPro" id="IPR014001">
    <property type="entry name" value="Helicase_ATP-bd"/>
</dbReference>
<evidence type="ECO:0000259" key="10">
    <source>
        <dbReference type="PROSITE" id="PS51192"/>
    </source>
</evidence>
<comment type="subunit">
    <text evidence="9">Interacts with the RNAP. Has a higher affinity for the core RNAP than for the holoenzyme. Its ATPase activity is stimulated by binding to RNAP.</text>
</comment>
<dbReference type="Proteomes" id="UP001139319">
    <property type="component" value="Unassembled WGS sequence"/>
</dbReference>
<reference evidence="12" key="2">
    <citation type="submission" date="2023-01" db="EMBL/GenBank/DDBJ databases">
        <title>Gilvimarinus xylanilyticus HB14 isolated from Caulerpa lentillifera aquaculture base in Hainan, China.</title>
        <authorList>
            <person name="Zhang Y.-J."/>
        </authorList>
    </citation>
    <scope>NUCLEOTIDE SEQUENCE</scope>
    <source>
        <strain evidence="12">HB14</strain>
    </source>
</reference>
<evidence type="ECO:0000256" key="2">
    <source>
        <dbReference type="ARBA" id="ARBA00022801"/>
    </source>
</evidence>
<dbReference type="SMART" id="SM00490">
    <property type="entry name" value="HELICc"/>
    <property type="match status" value="1"/>
</dbReference>
<dbReference type="Gene3D" id="3.40.50.10810">
    <property type="entry name" value="Tandem AAA-ATPase domain"/>
    <property type="match status" value="1"/>
</dbReference>
<dbReference type="PANTHER" id="PTHR45766:SF6">
    <property type="entry name" value="SWI_SNF-RELATED MATRIX-ASSOCIATED ACTIN-DEPENDENT REGULATOR OF CHROMATIN SUBFAMILY A-LIKE PROTEIN 1"/>
    <property type="match status" value="1"/>
</dbReference>
<keyword evidence="6 9" id="KW-0238">DNA-binding</keyword>
<dbReference type="InterPro" id="IPR022737">
    <property type="entry name" value="RapA_C"/>
</dbReference>
<feature type="domain" description="Helicase ATP-binding" evidence="10">
    <location>
        <begin position="165"/>
        <end position="358"/>
    </location>
</feature>
<dbReference type="EC" id="3.6.4.-" evidence="9"/>
<keyword evidence="7 9" id="KW-0010">Activator</keyword>
<dbReference type="EMBL" id="JAMFTH010000001">
    <property type="protein sequence ID" value="MCP8898303.1"/>
    <property type="molecule type" value="Genomic_DNA"/>
</dbReference>
<evidence type="ECO:0000256" key="4">
    <source>
        <dbReference type="ARBA" id="ARBA00022840"/>
    </source>
</evidence>
<evidence type="ECO:0000256" key="6">
    <source>
        <dbReference type="ARBA" id="ARBA00023125"/>
    </source>
</evidence>
<dbReference type="Gene3D" id="2.30.30.140">
    <property type="match status" value="1"/>
</dbReference>
<feature type="binding site" evidence="9">
    <location>
        <begin position="178"/>
        <end position="185"/>
    </location>
    <ligand>
        <name>ATP</name>
        <dbReference type="ChEBI" id="CHEBI:30616"/>
    </ligand>
</feature>
<dbReference type="CDD" id="cd18011">
    <property type="entry name" value="DEXDc_RapA"/>
    <property type="match status" value="1"/>
</dbReference>
<keyword evidence="1 9" id="KW-0547">Nucleotide-binding</keyword>
<comment type="caution">
    <text evidence="12">The sequence shown here is derived from an EMBL/GenBank/DDBJ whole genome shotgun (WGS) entry which is preliminary data.</text>
</comment>
<reference evidence="12" key="1">
    <citation type="submission" date="2022-05" db="EMBL/GenBank/DDBJ databases">
        <authorList>
            <person name="Sun H.-N."/>
        </authorList>
    </citation>
    <scope>NUCLEOTIDE SEQUENCE</scope>
    <source>
        <strain evidence="12">HB14</strain>
    </source>
</reference>
<dbReference type="InterPro" id="IPR057342">
    <property type="entry name" value="DEXDc_RapA"/>
</dbReference>
<dbReference type="InterPro" id="IPR001650">
    <property type="entry name" value="Helicase_C-like"/>
</dbReference>
<dbReference type="Pfam" id="PF00176">
    <property type="entry name" value="SNF2-rel_dom"/>
    <property type="match status" value="1"/>
</dbReference>
<dbReference type="InterPro" id="IPR000330">
    <property type="entry name" value="SNF2_N"/>
</dbReference>
<comment type="similarity">
    <text evidence="9">Belongs to the SNF2/RAD54 helicase family. RapA subfamily.</text>
</comment>
<sequence length="983" mass="110231">MSQAEVTLGQRYVSDTEPELGLGVVLQVDGSTVDIGFPAAGERRTYSLKQAPLSRVRFTEGEKIKHQDGTRVVVQEVIEQAGCLLYQTVTDEGEERAVPEFELDSYVQFSTPRERLFAGQIDKSNHFSLRYQSRLLRHKVEQTNTFGLGGPRVSLLPHQLYIAEQVASRFSPRVLLADEVGLGKTIEAGMILHRQLLTGRASRALVIVPPALLHQWLVEMLRRFNLSFTLLDEERCLSLEGKDTEDDIMDFELDADDLLDEEDGPAVNPFEQAQLVLCSLDFITQNPERLAQAEAADWDLLLVDEAHHLSWSPDAPSDEYLAVERLAQRARGLLLLTATPEQLGVESHFARLRLLDPDRYYDLEVFTREQADYGPLSALVEQLLEARPDDAEQTGELPTATLKGLEQFLDAVQLEALSSQARETSQAQAIDEVISVLLDRHGTGRVLLRNTRHAVAGFPERHLHTYPLELEAGDAEALAEMELQAQLYPEQYWESQGEWWINDPRVLWLKDLIKEKRGQKILVICADSDTAQSLELYLRLRHGIASAVFHESMNLIARDRAAAYFADTEEGAQVLIASEIGSEGRNFQFAQDLVLFDLPLNPDLLEQRIGRLDRIGQAGEIHLHLPLYTSEGSPTAQEKLSRWYHEGINAFEHTCAIGHSAYTAFADRLLPALTGPGDDFEALLSDTRAFADKLNAELQAGRDKLLELNSCRPGKAEALVENLSEQDADPALPDYVMRALDSFNVDYERHSENAWVLHPGEHMRVDPYPGLPESGLTVTFDREQALSRDDMSFLTWEHPLVRGTLELIADTEYGNTAVATLKLPPLKPGTMMVEAVFCLMSPAPAELQLNRYIREPLVRVLLDSNGKDFAQALGADKLHQILKKVPRATAQELVRHSREAIATLLDQAEAKVEPLRDQQVDDAKSAAREDIGREIERLQDLAKINPNIREEELNYLQTRLDTSLECLDHASLKLDAVRVIVAV</sequence>
<dbReference type="Pfam" id="PF18339">
    <property type="entry name" value="Tudor_1_RapA"/>
    <property type="match status" value="1"/>
</dbReference>
<dbReference type="Pfam" id="PF00271">
    <property type="entry name" value="Helicase_C"/>
    <property type="match status" value="1"/>
</dbReference>
<dbReference type="GO" id="GO:0003677">
    <property type="term" value="F:DNA binding"/>
    <property type="evidence" value="ECO:0007669"/>
    <property type="project" value="UniProtKB-KW"/>
</dbReference>
<comment type="function">
    <text evidence="9">Transcription regulator that activates transcription by stimulating RNA polymerase (RNAP) recycling in case of stress conditions such as supercoiled DNA or high salt concentrations. Probably acts by releasing the RNAP, when it is trapped or immobilized on tightly supercoiled DNA. Does not activate transcription on linear DNA. Probably not involved in DNA repair.</text>
</comment>